<keyword evidence="3" id="KW-0472">Membrane</keyword>
<proteinExistence type="predicted"/>
<evidence type="ECO:0000313" key="5">
    <source>
        <dbReference type="EMBL" id="MDQ0274482.1"/>
    </source>
</evidence>
<dbReference type="RefSeq" id="WP_307494919.1">
    <property type="nucleotide sequence ID" value="NZ_JAUSTN010000002.1"/>
</dbReference>
<evidence type="ECO:0000259" key="4">
    <source>
        <dbReference type="SMART" id="SM01208"/>
    </source>
</evidence>
<dbReference type="Pfam" id="PF07501">
    <property type="entry name" value="G5"/>
    <property type="match status" value="1"/>
</dbReference>
<evidence type="ECO:0000256" key="3">
    <source>
        <dbReference type="SAM" id="Phobius"/>
    </source>
</evidence>
<evidence type="ECO:0000313" key="6">
    <source>
        <dbReference type="Proteomes" id="UP001236559"/>
    </source>
</evidence>
<dbReference type="Gene3D" id="2.20.230.10">
    <property type="entry name" value="Resuscitation-promoting factor rpfb"/>
    <property type="match status" value="1"/>
</dbReference>
<dbReference type="EMBL" id="JAUSTN010000002">
    <property type="protein sequence ID" value="MDQ0274482.1"/>
    <property type="molecule type" value="Genomic_DNA"/>
</dbReference>
<reference evidence="5 6" key="1">
    <citation type="submission" date="2023-07" db="EMBL/GenBank/DDBJ databases">
        <title>Genomic Encyclopedia of Type Strains, Phase IV (KMG-IV): sequencing the most valuable type-strain genomes for metagenomic binning, comparative biology and taxonomic classification.</title>
        <authorList>
            <person name="Goeker M."/>
        </authorList>
    </citation>
    <scope>NUCLEOTIDE SEQUENCE [LARGE SCALE GENOMIC DNA]</scope>
    <source>
        <strain evidence="5 6">DSM 22616</strain>
    </source>
</reference>
<gene>
    <name evidence="5" type="ORF">J2S72_000490</name>
</gene>
<feature type="domain" description="G5" evidence="4">
    <location>
        <begin position="369"/>
        <end position="443"/>
    </location>
</feature>
<accession>A0ABU0AT84</accession>
<organism evidence="5 6">
    <name type="scientific">Peptoniphilus koenoeneniae</name>
    <dbReference type="NCBI Taxonomy" id="507751"/>
    <lineage>
        <taxon>Bacteria</taxon>
        <taxon>Bacillati</taxon>
        <taxon>Bacillota</taxon>
        <taxon>Tissierellia</taxon>
        <taxon>Tissierellales</taxon>
        <taxon>Peptoniphilaceae</taxon>
        <taxon>Peptoniphilus</taxon>
    </lineage>
</organism>
<keyword evidence="3" id="KW-1133">Transmembrane helix</keyword>
<evidence type="ECO:0000256" key="1">
    <source>
        <dbReference type="ARBA" id="ARBA00022729"/>
    </source>
</evidence>
<dbReference type="InterPro" id="IPR052913">
    <property type="entry name" value="Glycopeptide_resist_protein"/>
</dbReference>
<keyword evidence="6" id="KW-1185">Reference proteome</keyword>
<dbReference type="SMART" id="SM01208">
    <property type="entry name" value="G5"/>
    <property type="match status" value="1"/>
</dbReference>
<dbReference type="InterPro" id="IPR022029">
    <property type="entry name" value="YoaR-like_PG-bd"/>
</dbReference>
<dbReference type="PANTHER" id="PTHR35788">
    <property type="entry name" value="EXPORTED PROTEIN-RELATED"/>
    <property type="match status" value="1"/>
</dbReference>
<dbReference type="Pfam" id="PF04294">
    <property type="entry name" value="VanW"/>
    <property type="match status" value="1"/>
</dbReference>
<feature type="compositionally biased region" description="Basic and acidic residues" evidence="2">
    <location>
        <begin position="441"/>
        <end position="458"/>
    </location>
</feature>
<sequence length="488" mass="55177">MIKKMTKNVKILIVLILSLIGISLFYFAFISHSDKIYPGVKVSGISLSNLNLEQAKLKLSEGTKPESDKITFDLDGEKYFVTLEDLGYKRDMEKALKEAFETGRNKSSIENFFRVVSLPILQKNINMAETFEDKKVENAINYLVDKVYRPALDARLSFKEGNFSLEGEKDGRYLDAKDAREKLKNDVHKKEELVLKSLPIYPKVKKDYFSGIDGLLSRFSTDYSRSEKNRKENISLASSSLKGLLIKPGQEISFNGIIGDISEDKGYKNAGVIINGEFDRGLGGGICQVSTTLYNALARADIEILERSNHSRPVNYVDLGTDAAVATGFKDLKFKNNLSHPIYIDASTDGRILEFLVFGNKGDLPYEINLRPVRISVSEPESITKYSDQIPEGEVEVEKRGSKGYYYETYKDYIKDGKVLKSEKISNSNYISQNRVVIIGEGEKTSKKNTNNDEDSKRENKKKKNKIKSDDSNKQNKKSSRKKKKNND</sequence>
<dbReference type="Pfam" id="PF12229">
    <property type="entry name" value="PG_binding_4"/>
    <property type="match status" value="1"/>
</dbReference>
<keyword evidence="1" id="KW-0732">Signal</keyword>
<keyword evidence="3" id="KW-0812">Transmembrane</keyword>
<protein>
    <submittedName>
        <fullName evidence="5">Vancomycin resistance protein YoaR</fullName>
    </submittedName>
</protein>
<name>A0ABU0AT84_9FIRM</name>
<dbReference type="PANTHER" id="PTHR35788:SF1">
    <property type="entry name" value="EXPORTED PROTEIN"/>
    <property type="match status" value="1"/>
</dbReference>
<comment type="caution">
    <text evidence="5">The sequence shown here is derived from an EMBL/GenBank/DDBJ whole genome shotgun (WGS) entry which is preliminary data.</text>
</comment>
<dbReference type="InterPro" id="IPR011098">
    <property type="entry name" value="G5_dom"/>
</dbReference>
<dbReference type="InterPro" id="IPR007391">
    <property type="entry name" value="Vancomycin_resist_VanW"/>
</dbReference>
<dbReference type="Proteomes" id="UP001236559">
    <property type="component" value="Unassembled WGS sequence"/>
</dbReference>
<evidence type="ECO:0000256" key="2">
    <source>
        <dbReference type="SAM" id="MobiDB-lite"/>
    </source>
</evidence>
<feature type="region of interest" description="Disordered" evidence="2">
    <location>
        <begin position="441"/>
        <end position="488"/>
    </location>
</feature>
<feature type="transmembrane region" description="Helical" evidence="3">
    <location>
        <begin position="12"/>
        <end position="30"/>
    </location>
</feature>
<feature type="compositionally biased region" description="Basic residues" evidence="2">
    <location>
        <begin position="475"/>
        <end position="488"/>
    </location>
</feature>